<accession>A0A820Q5Z6</accession>
<gene>
    <name evidence="1" type="ORF">OKA104_LOCUS52251</name>
</gene>
<dbReference type="AlphaFoldDB" id="A0A820Q5Z6"/>
<comment type="caution">
    <text evidence="1">The sequence shown here is derived from an EMBL/GenBank/DDBJ whole genome shotgun (WGS) entry which is preliminary data.</text>
</comment>
<evidence type="ECO:0000313" key="1">
    <source>
        <dbReference type="EMBL" id="CAF4416295.1"/>
    </source>
</evidence>
<dbReference type="EMBL" id="CAJOAY010029981">
    <property type="protein sequence ID" value="CAF4416295.1"/>
    <property type="molecule type" value="Genomic_DNA"/>
</dbReference>
<feature type="non-terminal residue" evidence="1">
    <location>
        <position position="31"/>
    </location>
</feature>
<dbReference type="Proteomes" id="UP000663881">
    <property type="component" value="Unassembled WGS sequence"/>
</dbReference>
<organism evidence="1 2">
    <name type="scientific">Adineta steineri</name>
    <dbReference type="NCBI Taxonomy" id="433720"/>
    <lineage>
        <taxon>Eukaryota</taxon>
        <taxon>Metazoa</taxon>
        <taxon>Spiralia</taxon>
        <taxon>Gnathifera</taxon>
        <taxon>Rotifera</taxon>
        <taxon>Eurotatoria</taxon>
        <taxon>Bdelloidea</taxon>
        <taxon>Adinetida</taxon>
        <taxon>Adinetidae</taxon>
        <taxon>Adineta</taxon>
    </lineage>
</organism>
<feature type="non-terminal residue" evidence="1">
    <location>
        <position position="1"/>
    </location>
</feature>
<proteinExistence type="predicted"/>
<evidence type="ECO:0000313" key="2">
    <source>
        <dbReference type="Proteomes" id="UP000663881"/>
    </source>
</evidence>
<name>A0A820Q5Z6_9BILA</name>
<protein>
    <submittedName>
        <fullName evidence="1">Uncharacterized protein</fullName>
    </submittedName>
</protein>
<sequence length="31" mass="3592">HETYPEAEPYNDVSLVHYTQQQLENNINASS</sequence>
<reference evidence="1" key="1">
    <citation type="submission" date="2021-02" db="EMBL/GenBank/DDBJ databases">
        <authorList>
            <person name="Nowell W R."/>
        </authorList>
    </citation>
    <scope>NUCLEOTIDE SEQUENCE</scope>
</reference>